<keyword evidence="10" id="KW-0393">Immunoglobulin domain</keyword>
<dbReference type="FunFam" id="2.60.40.10:FF:000031">
    <property type="entry name" value="Myosin-binding protein C, slow type"/>
    <property type="match status" value="1"/>
</dbReference>
<dbReference type="FunFam" id="2.60.40.10:FF:000050">
    <property type="entry name" value="Titin isoform B"/>
    <property type="match status" value="2"/>
</dbReference>
<dbReference type="SMART" id="SM00409">
    <property type="entry name" value="IG"/>
    <property type="match status" value="10"/>
</dbReference>
<evidence type="ECO:0000256" key="3">
    <source>
        <dbReference type="ARBA" id="ARBA00006692"/>
    </source>
</evidence>
<evidence type="ECO:0000313" key="16">
    <source>
        <dbReference type="Proteomes" id="UP000000311"/>
    </source>
</evidence>
<dbReference type="FunFam" id="2.60.40.10:FF:001232">
    <property type="entry name" value="Immunoglobulin-like and fibronectin type III domain-containing 1"/>
    <property type="match status" value="1"/>
</dbReference>
<dbReference type="PRINTS" id="PR00014">
    <property type="entry name" value="FNTYPEIII"/>
</dbReference>
<keyword evidence="7" id="KW-1015">Disulfide bond</keyword>
<protein>
    <recommendedName>
        <fullName evidence="11">Titin</fullName>
    </recommendedName>
</protein>
<evidence type="ECO:0000256" key="5">
    <source>
        <dbReference type="ARBA" id="ARBA00022490"/>
    </source>
</evidence>
<comment type="subcellular location">
    <subcellularLocation>
        <location evidence="2">Cytoplasm</location>
        <location evidence="2">Myofibril</location>
        <location evidence="2">Sarcomere</location>
    </subcellularLocation>
    <subcellularLocation>
        <location evidence="1">Nucleus</location>
    </subcellularLocation>
</comment>
<dbReference type="OrthoDB" id="504170at2759"/>
<dbReference type="FunFam" id="2.60.40.10:FF:000147">
    <property type="entry name" value="Myosin light chain kinase"/>
    <property type="match status" value="1"/>
</dbReference>
<dbReference type="FunFam" id="2.60.40.10:FF:000056">
    <property type="entry name" value="twitchin isoform X4"/>
    <property type="match status" value="1"/>
</dbReference>
<evidence type="ECO:0000259" key="13">
    <source>
        <dbReference type="PROSITE" id="PS50835"/>
    </source>
</evidence>
<evidence type="ECO:0000259" key="14">
    <source>
        <dbReference type="PROSITE" id="PS50853"/>
    </source>
</evidence>
<feature type="domain" description="Fibronectin type-III" evidence="14">
    <location>
        <begin position="1174"/>
        <end position="1269"/>
    </location>
</feature>
<dbReference type="Proteomes" id="UP000000311">
    <property type="component" value="Unassembled WGS sequence"/>
</dbReference>
<dbReference type="Pfam" id="PF00041">
    <property type="entry name" value="fn3"/>
    <property type="match status" value="5"/>
</dbReference>
<evidence type="ECO:0000256" key="9">
    <source>
        <dbReference type="ARBA" id="ARBA00023242"/>
    </source>
</evidence>
<feature type="domain" description="Fibronectin type-III" evidence="14">
    <location>
        <begin position="1403"/>
        <end position="1499"/>
    </location>
</feature>
<dbReference type="SUPFAM" id="SSF50044">
    <property type="entry name" value="SH3-domain"/>
    <property type="match status" value="1"/>
</dbReference>
<gene>
    <name evidence="15" type="ORF">EAG_04847</name>
</gene>
<proteinExistence type="inferred from homology"/>
<dbReference type="SMART" id="SM00408">
    <property type="entry name" value="IGc2"/>
    <property type="match status" value="7"/>
</dbReference>
<evidence type="ECO:0000256" key="7">
    <source>
        <dbReference type="ARBA" id="ARBA00023157"/>
    </source>
</evidence>
<dbReference type="GO" id="GO:0007517">
    <property type="term" value="P:muscle organ development"/>
    <property type="evidence" value="ECO:0007669"/>
    <property type="project" value="UniProtKB-ARBA"/>
</dbReference>
<dbReference type="CDD" id="cd00096">
    <property type="entry name" value="Ig"/>
    <property type="match status" value="1"/>
</dbReference>
<dbReference type="InParanoid" id="E2AEH5"/>
<dbReference type="GO" id="GO:0009888">
    <property type="term" value="P:tissue development"/>
    <property type="evidence" value="ECO:0007669"/>
    <property type="project" value="UniProtKB-ARBA"/>
</dbReference>
<dbReference type="InterPro" id="IPR036028">
    <property type="entry name" value="SH3-like_dom_sf"/>
</dbReference>
<organism evidence="16">
    <name type="scientific">Camponotus floridanus</name>
    <name type="common">Florida carpenter ant</name>
    <dbReference type="NCBI Taxonomy" id="104421"/>
    <lineage>
        <taxon>Eukaryota</taxon>
        <taxon>Metazoa</taxon>
        <taxon>Ecdysozoa</taxon>
        <taxon>Arthropoda</taxon>
        <taxon>Hexapoda</taxon>
        <taxon>Insecta</taxon>
        <taxon>Pterygota</taxon>
        <taxon>Neoptera</taxon>
        <taxon>Endopterygota</taxon>
        <taxon>Hymenoptera</taxon>
        <taxon>Apocrita</taxon>
        <taxon>Aculeata</taxon>
        <taxon>Formicoidea</taxon>
        <taxon>Formicidae</taxon>
        <taxon>Formicinae</taxon>
        <taxon>Camponotus</taxon>
    </lineage>
</organism>
<feature type="domain" description="Ig-like" evidence="13">
    <location>
        <begin position="294"/>
        <end position="379"/>
    </location>
</feature>
<dbReference type="GO" id="GO:0005634">
    <property type="term" value="C:nucleus"/>
    <property type="evidence" value="ECO:0007669"/>
    <property type="project" value="UniProtKB-SubCell"/>
</dbReference>
<dbReference type="InterPro" id="IPR013783">
    <property type="entry name" value="Ig-like_fold"/>
</dbReference>
<feature type="domain" description="Ig-like" evidence="13">
    <location>
        <begin position="69"/>
        <end position="158"/>
    </location>
</feature>
<dbReference type="OMA" id="PTPIDEW"/>
<keyword evidence="9" id="KW-0539">Nucleus</keyword>
<dbReference type="PROSITE" id="PS50835">
    <property type="entry name" value="IG_LIKE"/>
    <property type="match status" value="8"/>
</dbReference>
<dbReference type="STRING" id="104421.E2AEH5"/>
<keyword evidence="5" id="KW-0963">Cytoplasm</keyword>
<dbReference type="PROSITE" id="PS50853">
    <property type="entry name" value="FN3"/>
    <property type="match status" value="5"/>
</dbReference>
<evidence type="ECO:0000256" key="11">
    <source>
        <dbReference type="ARBA" id="ARBA00073138"/>
    </source>
</evidence>
<evidence type="ECO:0000256" key="10">
    <source>
        <dbReference type="ARBA" id="ARBA00023319"/>
    </source>
</evidence>
<evidence type="ECO:0000256" key="8">
    <source>
        <dbReference type="ARBA" id="ARBA00023179"/>
    </source>
</evidence>
<dbReference type="InterPro" id="IPR036116">
    <property type="entry name" value="FN3_sf"/>
</dbReference>
<dbReference type="SMART" id="SM00060">
    <property type="entry name" value="FN3"/>
    <property type="match status" value="5"/>
</dbReference>
<feature type="domain" description="Ig-like" evidence="13">
    <location>
        <begin position="484"/>
        <end position="569"/>
    </location>
</feature>
<dbReference type="FunFam" id="2.60.40.10:FF:000425">
    <property type="entry name" value="Myosin light chain kinase"/>
    <property type="match status" value="1"/>
</dbReference>
<evidence type="ECO:0000256" key="1">
    <source>
        <dbReference type="ARBA" id="ARBA00004123"/>
    </source>
</evidence>
<dbReference type="PANTHER" id="PTHR13817">
    <property type="entry name" value="TITIN"/>
    <property type="match status" value="1"/>
</dbReference>
<reference evidence="15 16" key="1">
    <citation type="journal article" date="2010" name="Science">
        <title>Genomic comparison of the ants Camponotus floridanus and Harpegnathos saltator.</title>
        <authorList>
            <person name="Bonasio R."/>
            <person name="Zhang G."/>
            <person name="Ye C."/>
            <person name="Mutti N.S."/>
            <person name="Fang X."/>
            <person name="Qin N."/>
            <person name="Donahue G."/>
            <person name="Yang P."/>
            <person name="Li Q."/>
            <person name="Li C."/>
            <person name="Zhang P."/>
            <person name="Huang Z."/>
            <person name="Berger S.L."/>
            <person name="Reinberg D."/>
            <person name="Wang J."/>
            <person name="Liebig J."/>
        </authorList>
    </citation>
    <scope>NUCLEOTIDE SEQUENCE [LARGE SCALE GENOMIC DNA]</scope>
    <source>
        <strain evidence="16">C129</strain>
    </source>
</reference>
<dbReference type="SUPFAM" id="SSF49265">
    <property type="entry name" value="Fibronectin type III"/>
    <property type="match status" value="3"/>
</dbReference>
<dbReference type="InterPro" id="IPR003599">
    <property type="entry name" value="Ig_sub"/>
</dbReference>
<dbReference type="SUPFAM" id="SSF48726">
    <property type="entry name" value="Immunoglobulin"/>
    <property type="match status" value="9"/>
</dbReference>
<dbReference type="InterPro" id="IPR036179">
    <property type="entry name" value="Ig-like_dom_sf"/>
</dbReference>
<feature type="domain" description="Ig-like" evidence="13">
    <location>
        <begin position="1044"/>
        <end position="1092"/>
    </location>
</feature>
<feature type="domain" description="Ig-like" evidence="13">
    <location>
        <begin position="665"/>
        <end position="748"/>
    </location>
</feature>
<dbReference type="GO" id="GO:0030018">
    <property type="term" value="C:Z disc"/>
    <property type="evidence" value="ECO:0007669"/>
    <property type="project" value="UniProtKB-ARBA"/>
</dbReference>
<dbReference type="CDD" id="cd00063">
    <property type="entry name" value="FN3"/>
    <property type="match status" value="5"/>
</dbReference>
<keyword evidence="4" id="KW-0728">SH3 domain</keyword>
<feature type="region of interest" description="Disordered" evidence="12">
    <location>
        <begin position="1387"/>
        <end position="1406"/>
    </location>
</feature>
<keyword evidence="16" id="KW-1185">Reference proteome</keyword>
<dbReference type="FunFam" id="2.60.40.10:FF:000032">
    <property type="entry name" value="palladin isoform X1"/>
    <property type="match status" value="1"/>
</dbReference>
<dbReference type="GO" id="GO:0030154">
    <property type="term" value="P:cell differentiation"/>
    <property type="evidence" value="ECO:0007669"/>
    <property type="project" value="UniProtKB-ARBA"/>
</dbReference>
<dbReference type="InterPro" id="IPR007110">
    <property type="entry name" value="Ig-like_dom"/>
</dbReference>
<dbReference type="PANTHER" id="PTHR13817:SF151">
    <property type="entry name" value="TITIN"/>
    <property type="match status" value="1"/>
</dbReference>
<dbReference type="InterPro" id="IPR003598">
    <property type="entry name" value="Ig_sub2"/>
</dbReference>
<evidence type="ECO:0000256" key="4">
    <source>
        <dbReference type="ARBA" id="ARBA00022443"/>
    </source>
</evidence>
<comment type="similarity">
    <text evidence="3">Belongs to the protein kinase superfamily. CAMK Ser/Thr protein kinase family.</text>
</comment>
<dbReference type="Gene3D" id="2.60.40.10">
    <property type="entry name" value="Immunoglobulins"/>
    <property type="match status" value="14"/>
</dbReference>
<feature type="domain" description="Fibronectin type-III" evidence="14">
    <location>
        <begin position="1073"/>
        <end position="1168"/>
    </location>
</feature>
<dbReference type="FunFam" id="2.60.40.10:FF:001138">
    <property type="entry name" value="Sallimus, isoform P"/>
    <property type="match status" value="1"/>
</dbReference>
<accession>E2AEH5</accession>
<dbReference type="InterPro" id="IPR003961">
    <property type="entry name" value="FN3_dom"/>
</dbReference>
<dbReference type="GO" id="GO:0009653">
    <property type="term" value="P:anatomical structure morphogenesis"/>
    <property type="evidence" value="ECO:0007669"/>
    <property type="project" value="UniProtKB-ARBA"/>
</dbReference>
<feature type="domain" description="Ig-like" evidence="13">
    <location>
        <begin position="390"/>
        <end position="480"/>
    </location>
</feature>
<dbReference type="Pfam" id="PF07679">
    <property type="entry name" value="I-set"/>
    <property type="match status" value="8"/>
</dbReference>
<feature type="domain" description="Ig-like" evidence="13">
    <location>
        <begin position="575"/>
        <end position="659"/>
    </location>
</feature>
<keyword evidence="8" id="KW-0514">Muscle protein</keyword>
<dbReference type="GO" id="GO:0050793">
    <property type="term" value="P:regulation of developmental process"/>
    <property type="evidence" value="ECO:0007669"/>
    <property type="project" value="UniProtKB-ARBA"/>
</dbReference>
<feature type="domain" description="Fibronectin type-III" evidence="14">
    <location>
        <begin position="1302"/>
        <end position="1399"/>
    </location>
</feature>
<evidence type="ECO:0000313" key="15">
    <source>
        <dbReference type="EMBL" id="EFN68161.1"/>
    </source>
</evidence>
<dbReference type="GO" id="GO:0051239">
    <property type="term" value="P:regulation of multicellular organismal process"/>
    <property type="evidence" value="ECO:0007669"/>
    <property type="project" value="UniProtKB-ARBA"/>
</dbReference>
<dbReference type="EMBL" id="GL438854">
    <property type="protein sequence ID" value="EFN68161.1"/>
    <property type="molecule type" value="Genomic_DNA"/>
</dbReference>
<feature type="domain" description="Fibronectin type-III" evidence="14">
    <location>
        <begin position="944"/>
        <end position="1038"/>
    </location>
</feature>
<evidence type="ECO:0000256" key="12">
    <source>
        <dbReference type="SAM" id="MobiDB-lite"/>
    </source>
</evidence>
<dbReference type="InterPro" id="IPR013098">
    <property type="entry name" value="Ig_I-set"/>
</dbReference>
<evidence type="ECO:0000256" key="2">
    <source>
        <dbReference type="ARBA" id="ARBA00004204"/>
    </source>
</evidence>
<feature type="domain" description="Ig-like" evidence="13">
    <location>
        <begin position="193"/>
        <end position="281"/>
    </location>
</feature>
<dbReference type="GO" id="GO:0005198">
    <property type="term" value="F:structural molecule activity"/>
    <property type="evidence" value="ECO:0007669"/>
    <property type="project" value="UniProtKB-ARBA"/>
</dbReference>
<keyword evidence="6" id="KW-0677">Repeat</keyword>
<dbReference type="FunFam" id="2.60.40.10:FF:000003">
    <property type="entry name" value="Titin isoform E"/>
    <property type="match status" value="1"/>
</dbReference>
<sequence length="1567" mass="175517">MQYLLFIDHTNQDWWFVKKHLTEEKGWVPAQYLLNEVHYTIYLQRKLHEKIDRLPIFEKPAPGEKASAPKFIEKLQPIHTLDGYTVQFECQVEGIPRPQITWFRQTAIIKPSIDFQMYYDEDNVATLIIREVFPEDAGTFTCVAKNAAGFASSTTELIVEAPLSDHGSDVTGLSRKSLSRESSLADILEGIPPTFSRKPKAKYVNEGDDVILECRLVAVPEPEIMWYYKDSQVVSQQNIVVATESDMHMYCSVVKITKIQKKQEGRYKIVAKNREGEATIDIPVKVKTGKSEPPEILEPLQSHVVKEGETVVLSTQIVGNPSPKITWYKDGKPIKDMPSRQDGHVNTLNLIQPQLVDSGEYSVIAINDVGKAETRAILTVEKVPSGAPEPPLFTERFQEVVVPEKGTFKLTAKVIGNPVPEVTWLRNNKPLDKSPNIIESYDGENILLEIKNADSEIDAGDYKCVASNPVGKTSHGAKVTVDVAKVSFTKKLQNEVTVNEYKTLELSCETSHTVSTVWWHNDKEISGMDHREIIQEGRVHKLLIKKSGFSDAGTYKCTVKDQVTSSNVIIRATKPEFVKKLQDFEVKERGVAILEVEITSQVADVTWRKDGELLTPSKGKLEFVKDGTVRKLLIRNASVHDEGEYTCALPDEECTAEVTVIELPPEIITKMQDITIARGEKATFDIELTKGDALIRWFKDGQELQFSEHVRLSIDGKRQKLKIYDTEMEDAGIYSCQVGDQTSSARLTVEEPEVDFIKKLPDVTLVPLNTDATFLIELSRADIPVTWLKKGEIIDCTQSSKYLIIDEGSVKKLIIKKCTTEDIAEYTAIVANVKTSSRLKVEVIETPPKINPDTPRKYKTMKGDDVDVIVKFTATPTPIDEWTVNGRILKKSKRILTSVDECSAVLTIRDAQETDFGDYNLQLTNPHGEDGIEINIVVVQLPGAPGIPEPLEITDNSVTLHWKEPDSDGYSPIVEYILEYREKTESSWSRITETISETTYKLTNLTVDKEYTFRVTAVNEVGSGEPSPNTPYLRISKLLASEPPTILEALKSIVIGLGETVTLSCIIGDKPSKPQGPVIAKEIRQDRVTIEWQPPIDDGGAELERYTIEKCEASKKVWTKVGDVDKEVENFCAQKLQQNVDYLFRIVATNAVGASDALESEPIRTRTSFEPPGPPRGPFEVSGMTKTSFTIKWEPPENDGGTPITDYIVEIKETSKKAWRRVASTKGDVTNVIISDLKTDTSYNFRITAKNSVGTGPPYEVEEAITAGKRPKIIKLTENSIYALLGIFPSTKMVVVKTPPSCPLNVRATNVTSKSVTLSWSPPATTGGSELTGYIIEKRPLIGKGARWTKIVTLDATTNQYWVENLKESEFLFRIFAENSVGLSTPTNSEPVTLKTHANVPSPPTAPLEMRQIAANTMVIEWGRPESDGGAPLEGYKIAIRDAKKTMWMEVGRVSADIQKLNIRDLQENHEYLVRIFARNEIGFSDHLESEEPFNIVPSSELSFVEPIAEAMDKGETASVSFSTENTSSWLREHNMDADIHSYARARLLRKDEYFFRIWHYAKQLFE</sequence>
<name>E2AEH5_CAMFO</name>
<dbReference type="InterPro" id="IPR050964">
    <property type="entry name" value="Striated_Muscle_Regulatory"/>
</dbReference>
<evidence type="ECO:0000256" key="6">
    <source>
        <dbReference type="ARBA" id="ARBA00022737"/>
    </source>
</evidence>